<proteinExistence type="predicted"/>
<organism evidence="1 2">
    <name type="scientific">Pricia antarctica</name>
    <dbReference type="NCBI Taxonomy" id="641691"/>
    <lineage>
        <taxon>Bacteria</taxon>
        <taxon>Pseudomonadati</taxon>
        <taxon>Bacteroidota</taxon>
        <taxon>Flavobacteriia</taxon>
        <taxon>Flavobacteriales</taxon>
        <taxon>Flavobacteriaceae</taxon>
        <taxon>Pricia</taxon>
    </lineage>
</organism>
<sequence>MLHQLTDKSDFTKIDGLNIDHRRFMKEKLFILFIFIALRLHAQTALQNTGNLRIHENGQMGFHTNLVNDGLFDENLGLVGFYGDLPISISGALFPSFFDAEFVTQNGVVLNNTLNIINNVNFITGDVSTPRADSGTTLNFLDNAFSTGESDIGKVEGYVSLAGQQGFTFPVGDFEQLRPLILNSTNINTISKCAYFFEDPNTPSTFATSFSTSARPVNISKISTVEFWRLEGSESSTVQLSWNERSDIANLTNDVSEIVLVGWSKALNQWENLSGPTTMGDLSQGFAVSNAFIPDNYAAITFGASAEPRDYLDLDDYLVSPNGDGINDFLNIPELAQSPNNHMKIYDRNGSKVFEKVNYSNEFNGFSNVDNLVISRDKGLPSGVYFYIVSMDDISLMFQGFLYLAND</sequence>
<reference evidence="1 2" key="1">
    <citation type="submission" date="2016-10" db="EMBL/GenBank/DDBJ databases">
        <authorList>
            <person name="de Groot N.N."/>
        </authorList>
    </citation>
    <scope>NUCLEOTIDE SEQUENCE [LARGE SCALE GENOMIC DNA]</scope>
    <source>
        <strain evidence="1 2">DSM 23421</strain>
    </source>
</reference>
<protein>
    <submittedName>
        <fullName evidence="1">Gliding motility-associated C-terminal domain-containing protein</fullName>
    </submittedName>
</protein>
<name>A0A1G6ZR36_9FLAO</name>
<dbReference type="Proteomes" id="UP000199109">
    <property type="component" value="Unassembled WGS sequence"/>
</dbReference>
<dbReference type="STRING" id="641691.SAMN05421636_10357"/>
<gene>
    <name evidence="1" type="ORF">SAMN05421636_10357</name>
</gene>
<evidence type="ECO:0000313" key="2">
    <source>
        <dbReference type="Proteomes" id="UP000199109"/>
    </source>
</evidence>
<dbReference type="NCBIfam" id="TIGR04131">
    <property type="entry name" value="Bac_Flav_CTERM"/>
    <property type="match status" value="1"/>
</dbReference>
<accession>A0A1G6ZR36</accession>
<dbReference type="EMBL" id="FNAO01000003">
    <property type="protein sequence ID" value="SDE04962.1"/>
    <property type="molecule type" value="Genomic_DNA"/>
</dbReference>
<dbReference type="AlphaFoldDB" id="A0A1G6ZR36"/>
<dbReference type="InterPro" id="IPR026341">
    <property type="entry name" value="T9SS_type_B"/>
</dbReference>
<evidence type="ECO:0000313" key="1">
    <source>
        <dbReference type="EMBL" id="SDE04962.1"/>
    </source>
</evidence>
<dbReference type="Pfam" id="PF13585">
    <property type="entry name" value="CHU_C"/>
    <property type="match status" value="1"/>
</dbReference>
<keyword evidence="2" id="KW-1185">Reference proteome</keyword>